<accession>A0ABQ8TRX2</accession>
<feature type="domain" description="DDE-1" evidence="1">
    <location>
        <begin position="87"/>
        <end position="153"/>
    </location>
</feature>
<reference evidence="2 3" key="1">
    <citation type="journal article" date="2022" name="Allergy">
        <title>Genome assembly and annotation of Periplaneta americana reveal a comprehensive cockroach allergen profile.</title>
        <authorList>
            <person name="Wang L."/>
            <person name="Xiong Q."/>
            <person name="Saelim N."/>
            <person name="Wang L."/>
            <person name="Nong W."/>
            <person name="Wan A.T."/>
            <person name="Shi M."/>
            <person name="Liu X."/>
            <person name="Cao Q."/>
            <person name="Hui J.H.L."/>
            <person name="Sookrung N."/>
            <person name="Leung T.F."/>
            <person name="Tungtrongchitr A."/>
            <person name="Tsui S.K.W."/>
        </authorList>
    </citation>
    <scope>NUCLEOTIDE SEQUENCE [LARGE SCALE GENOMIC DNA]</scope>
    <source>
        <strain evidence="2">PWHHKU_190912</strain>
    </source>
</reference>
<dbReference type="Pfam" id="PF03184">
    <property type="entry name" value="DDE_1"/>
    <property type="match status" value="1"/>
</dbReference>
<keyword evidence="3" id="KW-1185">Reference proteome</keyword>
<protein>
    <recommendedName>
        <fullName evidence="1">DDE-1 domain-containing protein</fullName>
    </recommendedName>
</protein>
<sequence length="259" mass="29529">MAGKKWYYAFKRRRPQLNFRQPESTSFARAKGFDKESVRHFFDTFQKIVDVNQLDSTRVFNVVEIGLSTVLENGAPPGTIFADNPESGYINKDVFVRWLRHFIDTVLPSKEREVLLLPDGHSTHTRNLDALDIARENGVIMLALRGHTTHRLQSPVESLPVDAATLVPKWQVSLDEISPISNKISLERNANKAEKMIMITSSPYKQILEEVKSKQLKGDVLKILHWRSQPKPNCRFLQMVQRDVILTRSHGIVASVAMA</sequence>
<dbReference type="InterPro" id="IPR004875">
    <property type="entry name" value="DDE_SF_endonuclease_dom"/>
</dbReference>
<proteinExistence type="predicted"/>
<dbReference type="EMBL" id="JAJSOF020000003">
    <property type="protein sequence ID" value="KAJ4448636.1"/>
    <property type="molecule type" value="Genomic_DNA"/>
</dbReference>
<name>A0ABQ8TRX2_PERAM</name>
<gene>
    <name evidence="2" type="ORF">ANN_00026</name>
</gene>
<dbReference type="Proteomes" id="UP001148838">
    <property type="component" value="Unassembled WGS sequence"/>
</dbReference>
<comment type="caution">
    <text evidence="2">The sequence shown here is derived from an EMBL/GenBank/DDBJ whole genome shotgun (WGS) entry which is preliminary data.</text>
</comment>
<evidence type="ECO:0000259" key="1">
    <source>
        <dbReference type="Pfam" id="PF03184"/>
    </source>
</evidence>
<evidence type="ECO:0000313" key="2">
    <source>
        <dbReference type="EMBL" id="KAJ4448636.1"/>
    </source>
</evidence>
<organism evidence="2 3">
    <name type="scientific">Periplaneta americana</name>
    <name type="common">American cockroach</name>
    <name type="synonym">Blatta americana</name>
    <dbReference type="NCBI Taxonomy" id="6978"/>
    <lineage>
        <taxon>Eukaryota</taxon>
        <taxon>Metazoa</taxon>
        <taxon>Ecdysozoa</taxon>
        <taxon>Arthropoda</taxon>
        <taxon>Hexapoda</taxon>
        <taxon>Insecta</taxon>
        <taxon>Pterygota</taxon>
        <taxon>Neoptera</taxon>
        <taxon>Polyneoptera</taxon>
        <taxon>Dictyoptera</taxon>
        <taxon>Blattodea</taxon>
        <taxon>Blattoidea</taxon>
        <taxon>Blattidae</taxon>
        <taxon>Blattinae</taxon>
        <taxon>Periplaneta</taxon>
    </lineage>
</organism>
<evidence type="ECO:0000313" key="3">
    <source>
        <dbReference type="Proteomes" id="UP001148838"/>
    </source>
</evidence>